<evidence type="ECO:0008006" key="6">
    <source>
        <dbReference type="Google" id="ProtNLM"/>
    </source>
</evidence>
<feature type="region of interest" description="Disordered" evidence="3">
    <location>
        <begin position="150"/>
        <end position="182"/>
    </location>
</feature>
<reference evidence="4 5" key="1">
    <citation type="submission" date="2024-10" db="EMBL/GenBank/DDBJ databases">
        <title>Updated reference genomes for cyclostephanoid diatoms.</title>
        <authorList>
            <person name="Roberts W.R."/>
            <person name="Alverson A.J."/>
        </authorList>
    </citation>
    <scope>NUCLEOTIDE SEQUENCE [LARGE SCALE GENOMIC DNA]</scope>
    <source>
        <strain evidence="4 5">AJA276-08</strain>
    </source>
</reference>
<evidence type="ECO:0000256" key="2">
    <source>
        <dbReference type="ARBA" id="ARBA00022552"/>
    </source>
</evidence>
<feature type="compositionally biased region" description="Basic residues" evidence="3">
    <location>
        <begin position="243"/>
        <end position="253"/>
    </location>
</feature>
<dbReference type="Proteomes" id="UP001530315">
    <property type="component" value="Unassembled WGS sequence"/>
</dbReference>
<name>A0ABD3NBJ3_9STRA</name>
<dbReference type="Pfam" id="PF10273">
    <property type="entry name" value="WGG"/>
    <property type="match status" value="1"/>
</dbReference>
<evidence type="ECO:0000256" key="3">
    <source>
        <dbReference type="SAM" id="MobiDB-lite"/>
    </source>
</evidence>
<keyword evidence="2" id="KW-0698">rRNA processing</keyword>
<protein>
    <recommendedName>
        <fullName evidence="6">Pre-rRNA-processing protein TSR2 homolog</fullName>
    </recommendedName>
</protein>
<evidence type="ECO:0000313" key="4">
    <source>
        <dbReference type="EMBL" id="KAL3773413.1"/>
    </source>
</evidence>
<dbReference type="PANTHER" id="PTHR21250">
    <property type="entry name" value="PRE-RRNA-PROCESSING PROTEIN TSR2 HOMOLOG"/>
    <property type="match status" value="1"/>
</dbReference>
<sequence>MNTPTTPSTDNNPYIEFQAGVTAALRSWSALRTAVEQSWGPRGSAEAAAAAAEDLRSNIFAYFDGTSPNPKMKQDELEDNLLDYMEDEFGVVLEDGSEREVADLICRMYELCGRGDVTLARGVVQSAIKAEEATRASNVKSVFQCGEDIFYEDDDGDDMEDDDSDSEGEEDEGTTNAVHQESSMQVMNGTTNISAVQAYALGALFGGPTKPKKESPPPRQLGVPEPEKPSPVLDDDGFAAVPTKKKGRNNGLI</sequence>
<dbReference type="AlphaFoldDB" id="A0ABD3NBJ3"/>
<proteinExistence type="inferred from homology"/>
<keyword evidence="5" id="KW-1185">Reference proteome</keyword>
<comment type="caution">
    <text evidence="4">The sequence shown here is derived from an EMBL/GenBank/DDBJ whole genome shotgun (WGS) entry which is preliminary data.</text>
</comment>
<comment type="similarity">
    <text evidence="1">Belongs to the TSR2 family.</text>
</comment>
<feature type="compositionally biased region" description="Acidic residues" evidence="3">
    <location>
        <begin position="150"/>
        <end position="173"/>
    </location>
</feature>
<evidence type="ECO:0000256" key="1">
    <source>
        <dbReference type="ARBA" id="ARBA00006524"/>
    </source>
</evidence>
<dbReference type="GO" id="GO:0006364">
    <property type="term" value="P:rRNA processing"/>
    <property type="evidence" value="ECO:0007669"/>
    <property type="project" value="UniProtKB-KW"/>
</dbReference>
<accession>A0ABD3NBJ3</accession>
<dbReference type="InterPro" id="IPR019398">
    <property type="entry name" value="Pre-rRNA_process_TSR2"/>
</dbReference>
<feature type="region of interest" description="Disordered" evidence="3">
    <location>
        <begin position="205"/>
        <end position="253"/>
    </location>
</feature>
<gene>
    <name evidence="4" type="ORF">ACHAW5_003508</name>
</gene>
<organism evidence="4 5">
    <name type="scientific">Stephanodiscus triporus</name>
    <dbReference type="NCBI Taxonomy" id="2934178"/>
    <lineage>
        <taxon>Eukaryota</taxon>
        <taxon>Sar</taxon>
        <taxon>Stramenopiles</taxon>
        <taxon>Ochrophyta</taxon>
        <taxon>Bacillariophyta</taxon>
        <taxon>Coscinodiscophyceae</taxon>
        <taxon>Thalassiosirophycidae</taxon>
        <taxon>Stephanodiscales</taxon>
        <taxon>Stephanodiscaceae</taxon>
        <taxon>Stephanodiscus</taxon>
    </lineage>
</organism>
<evidence type="ECO:0000313" key="5">
    <source>
        <dbReference type="Proteomes" id="UP001530315"/>
    </source>
</evidence>
<dbReference type="EMBL" id="JALLAZ020001533">
    <property type="protein sequence ID" value="KAL3773413.1"/>
    <property type="molecule type" value="Genomic_DNA"/>
</dbReference>